<dbReference type="SUPFAM" id="SSF47616">
    <property type="entry name" value="GST C-terminal domain-like"/>
    <property type="match status" value="1"/>
</dbReference>
<dbReference type="PROSITE" id="PS50404">
    <property type="entry name" value="GST_NTER"/>
    <property type="match status" value="1"/>
</dbReference>
<accession>A0A225VBU5</accession>
<dbReference type="OrthoDB" id="1738954at2759"/>
<dbReference type="PROSITE" id="PS00195">
    <property type="entry name" value="GLUTAREDOXIN_1"/>
    <property type="match status" value="1"/>
</dbReference>
<keyword evidence="3" id="KW-1185">Reference proteome</keyword>
<protein>
    <submittedName>
        <fullName evidence="2">GrxB family glutaredoxin</fullName>
    </submittedName>
</protein>
<dbReference type="Gene3D" id="3.40.30.10">
    <property type="entry name" value="Glutaredoxin"/>
    <property type="match status" value="1"/>
</dbReference>
<evidence type="ECO:0000313" key="3">
    <source>
        <dbReference type="Proteomes" id="UP000198211"/>
    </source>
</evidence>
<feature type="domain" description="GST N-terminal" evidence="1">
    <location>
        <begin position="33"/>
        <end position="111"/>
    </location>
</feature>
<dbReference type="Gene3D" id="1.20.1050.10">
    <property type="match status" value="1"/>
</dbReference>
<dbReference type="GO" id="GO:0005829">
    <property type="term" value="C:cytosol"/>
    <property type="evidence" value="ECO:0007669"/>
    <property type="project" value="InterPro"/>
</dbReference>
<dbReference type="NCBIfam" id="TIGR02182">
    <property type="entry name" value="GRXB"/>
    <property type="match status" value="1"/>
</dbReference>
<gene>
    <name evidence="2" type="ORF">PHMEG_00026582</name>
</gene>
<dbReference type="Proteomes" id="UP000198211">
    <property type="component" value="Unassembled WGS sequence"/>
</dbReference>
<dbReference type="Pfam" id="PF04399">
    <property type="entry name" value="Glutaredoxin2_C"/>
    <property type="match status" value="1"/>
</dbReference>
<dbReference type="InterPro" id="IPR036249">
    <property type="entry name" value="Thioredoxin-like_sf"/>
</dbReference>
<sequence>MSDLSKFVATFAVGTAVGVAAASLLRQPKTVRTLPKLYIYDHCPFCVRARMIFGFKKVPHELVFLANHDEATPIGLVGSKQAPILQLADGHAFPESMDIVQYVDEHFGGSAILARSAKRSDLQQWIKDTADVFRQLYHPRFHAAPFAEFAIFESREYYRVKKEKTIGPFEAALNKTPELVEQANKFLEQLAPMLHSSHSVNEQLSYDDIDLFGRLRGLTLVRDLEWPPKLREYVDYMAEKADIPLLDNMAVY</sequence>
<evidence type="ECO:0000259" key="1">
    <source>
        <dbReference type="PROSITE" id="PS50404"/>
    </source>
</evidence>
<dbReference type="InterPro" id="IPR004045">
    <property type="entry name" value="Glutathione_S-Trfase_N"/>
</dbReference>
<evidence type="ECO:0000313" key="2">
    <source>
        <dbReference type="EMBL" id="OWZ01950.1"/>
    </source>
</evidence>
<dbReference type="NCBIfam" id="NF007702">
    <property type="entry name" value="PRK10387.1"/>
    <property type="match status" value="1"/>
</dbReference>
<dbReference type="InterPro" id="IPR036282">
    <property type="entry name" value="Glutathione-S-Trfase_C_sf"/>
</dbReference>
<proteinExistence type="predicted"/>
<organism evidence="2 3">
    <name type="scientific">Phytophthora megakarya</name>
    <dbReference type="NCBI Taxonomy" id="4795"/>
    <lineage>
        <taxon>Eukaryota</taxon>
        <taxon>Sar</taxon>
        <taxon>Stramenopiles</taxon>
        <taxon>Oomycota</taxon>
        <taxon>Peronosporomycetes</taxon>
        <taxon>Peronosporales</taxon>
        <taxon>Peronosporaceae</taxon>
        <taxon>Phytophthora</taxon>
    </lineage>
</organism>
<dbReference type="InterPro" id="IPR007494">
    <property type="entry name" value="Glutaredoxin2_C"/>
</dbReference>
<dbReference type="CDD" id="cd03199">
    <property type="entry name" value="GST_C_GRX2"/>
    <property type="match status" value="1"/>
</dbReference>
<dbReference type="InterPro" id="IPR011901">
    <property type="entry name" value="Grx2"/>
</dbReference>
<reference evidence="3" key="1">
    <citation type="submission" date="2017-03" db="EMBL/GenBank/DDBJ databases">
        <title>Phytopthora megakarya and P. palmivora, two closely related causual agents of cacao black pod achieved similar genome size and gene model numbers by different mechanisms.</title>
        <authorList>
            <person name="Ali S."/>
            <person name="Shao J."/>
            <person name="Larry D.J."/>
            <person name="Kronmiller B."/>
            <person name="Shen D."/>
            <person name="Strem M.D."/>
            <person name="Melnick R.L."/>
            <person name="Guiltinan M.J."/>
            <person name="Tyler B.M."/>
            <person name="Meinhardt L.W."/>
            <person name="Bailey B.A."/>
        </authorList>
    </citation>
    <scope>NUCLEOTIDE SEQUENCE [LARGE SCALE GENOMIC DNA]</scope>
    <source>
        <strain evidence="3">zdho120</strain>
    </source>
</reference>
<dbReference type="Pfam" id="PF13417">
    <property type="entry name" value="GST_N_3"/>
    <property type="match status" value="1"/>
</dbReference>
<dbReference type="EMBL" id="NBNE01006504">
    <property type="protein sequence ID" value="OWZ01950.1"/>
    <property type="molecule type" value="Genomic_DNA"/>
</dbReference>
<dbReference type="InterPro" id="IPR011767">
    <property type="entry name" value="GLR_AS"/>
</dbReference>
<dbReference type="AlphaFoldDB" id="A0A225VBU5"/>
<comment type="caution">
    <text evidence="2">The sequence shown here is derived from an EMBL/GenBank/DDBJ whole genome shotgun (WGS) entry which is preliminary data.</text>
</comment>
<dbReference type="SUPFAM" id="SSF52833">
    <property type="entry name" value="Thioredoxin-like"/>
    <property type="match status" value="1"/>
</dbReference>
<name>A0A225VBU5_9STRA</name>
<dbReference type="STRING" id="4795.A0A225VBU5"/>